<accession>A0A1G7MTP6</accession>
<organism evidence="1 2">
    <name type="scientific">Klenkia brasiliensis</name>
    <dbReference type="NCBI Taxonomy" id="333142"/>
    <lineage>
        <taxon>Bacteria</taxon>
        <taxon>Bacillati</taxon>
        <taxon>Actinomycetota</taxon>
        <taxon>Actinomycetes</taxon>
        <taxon>Geodermatophilales</taxon>
        <taxon>Geodermatophilaceae</taxon>
        <taxon>Klenkia</taxon>
    </lineage>
</organism>
<protein>
    <submittedName>
        <fullName evidence="1">Uncharacterized protein</fullName>
    </submittedName>
</protein>
<evidence type="ECO:0000313" key="1">
    <source>
        <dbReference type="EMBL" id="SDF64430.1"/>
    </source>
</evidence>
<gene>
    <name evidence="1" type="ORF">SAMN05660324_0759</name>
</gene>
<sequence>MGRGQRPCALCGSDDVVAVRTRLVRRGLALLNPAFDPHEHRYELCRGCGAKNYEVAAAGIR</sequence>
<dbReference type="Proteomes" id="UP000198863">
    <property type="component" value="Unassembled WGS sequence"/>
</dbReference>
<name>A0A1G7MTP6_9ACTN</name>
<proteinExistence type="predicted"/>
<evidence type="ECO:0000313" key="2">
    <source>
        <dbReference type="Proteomes" id="UP000198863"/>
    </source>
</evidence>
<keyword evidence="2" id="KW-1185">Reference proteome</keyword>
<dbReference type="AlphaFoldDB" id="A0A1G7MTP6"/>
<dbReference type="EMBL" id="FNCF01000001">
    <property type="protein sequence ID" value="SDF64430.1"/>
    <property type="molecule type" value="Genomic_DNA"/>
</dbReference>
<reference evidence="2" key="1">
    <citation type="submission" date="2016-10" db="EMBL/GenBank/DDBJ databases">
        <authorList>
            <person name="Varghese N."/>
            <person name="Submissions S."/>
        </authorList>
    </citation>
    <scope>NUCLEOTIDE SEQUENCE [LARGE SCALE GENOMIC DNA]</scope>
    <source>
        <strain evidence="2">DSM 44526</strain>
    </source>
</reference>